<dbReference type="GO" id="GO:0004794">
    <property type="term" value="F:threonine deaminase activity"/>
    <property type="evidence" value="ECO:0007669"/>
    <property type="project" value="TreeGrafter"/>
</dbReference>
<dbReference type="GO" id="GO:0006567">
    <property type="term" value="P:L-threonine catabolic process"/>
    <property type="evidence" value="ECO:0007669"/>
    <property type="project" value="TreeGrafter"/>
</dbReference>
<dbReference type="STRING" id="1128400.I2G2J3"/>
<gene>
    <name evidence="13" type="ORF">UHOR_02512</name>
</gene>
<evidence type="ECO:0000256" key="6">
    <source>
        <dbReference type="ARBA" id="ARBA00022432"/>
    </source>
</evidence>
<keyword evidence="8" id="KW-0663">Pyridoxal phosphate</keyword>
<accession>I2G2J3</accession>
<comment type="catalytic activity">
    <reaction evidence="10">
        <text>L-serine = pyruvate + NH4(+)</text>
        <dbReference type="Rhea" id="RHEA:19169"/>
        <dbReference type="ChEBI" id="CHEBI:15361"/>
        <dbReference type="ChEBI" id="CHEBI:28938"/>
        <dbReference type="ChEBI" id="CHEBI:33384"/>
        <dbReference type="EC" id="4.3.1.17"/>
    </reaction>
</comment>
<evidence type="ECO:0000256" key="9">
    <source>
        <dbReference type="ARBA" id="ARBA00023239"/>
    </source>
</evidence>
<evidence type="ECO:0000256" key="3">
    <source>
        <dbReference type="ARBA" id="ARBA00004742"/>
    </source>
</evidence>
<dbReference type="eggNOG" id="KOG1250">
    <property type="taxonomic scope" value="Eukaryota"/>
</dbReference>
<dbReference type="EMBL" id="CAGI01000182">
    <property type="protein sequence ID" value="CCF53386.1"/>
    <property type="molecule type" value="Genomic_DNA"/>
</dbReference>
<feature type="domain" description="Tryptophan synthase beta chain-like PALP" evidence="12">
    <location>
        <begin position="27"/>
        <end position="325"/>
    </location>
</feature>
<dbReference type="Pfam" id="PF00291">
    <property type="entry name" value="PALP"/>
    <property type="match status" value="1"/>
</dbReference>
<dbReference type="GO" id="GO:0006565">
    <property type="term" value="P:L-serine catabolic process"/>
    <property type="evidence" value="ECO:0007669"/>
    <property type="project" value="TreeGrafter"/>
</dbReference>
<dbReference type="InterPro" id="IPR000634">
    <property type="entry name" value="Ser/Thr_deHydtase_PyrdxlP-BS"/>
</dbReference>
<dbReference type="SUPFAM" id="SSF53686">
    <property type="entry name" value="Tryptophan synthase beta subunit-like PLP-dependent enzymes"/>
    <property type="match status" value="1"/>
</dbReference>
<comment type="subcellular location">
    <subcellularLocation>
        <location evidence="2">Cytoplasm</location>
    </subcellularLocation>
</comment>
<dbReference type="AlphaFoldDB" id="I2G2J3"/>
<dbReference type="InterPro" id="IPR001926">
    <property type="entry name" value="TrpB-like_PALP"/>
</dbReference>
<dbReference type="Gene3D" id="3.40.50.1100">
    <property type="match status" value="2"/>
</dbReference>
<comment type="caution">
    <text evidence="13">The sequence shown here is derived from an EMBL/GenBank/DDBJ whole genome shotgun (WGS) entry which is preliminary data.</text>
</comment>
<organism evidence="13 14">
    <name type="scientific">Ustilago hordei</name>
    <name type="common">Barley covered smut fungus</name>
    <dbReference type="NCBI Taxonomy" id="120017"/>
    <lineage>
        <taxon>Eukaryota</taxon>
        <taxon>Fungi</taxon>
        <taxon>Dikarya</taxon>
        <taxon>Basidiomycota</taxon>
        <taxon>Ustilaginomycotina</taxon>
        <taxon>Ustilaginomycetes</taxon>
        <taxon>Ustilaginales</taxon>
        <taxon>Ustilaginaceae</taxon>
        <taxon>Ustilago</taxon>
    </lineage>
</organism>
<dbReference type="EC" id="4.3.1.17" evidence="5"/>
<comment type="similarity">
    <text evidence="4">Belongs to the serine/threonine dehydratase family.</text>
</comment>
<dbReference type="GO" id="GO:0003941">
    <property type="term" value="F:L-serine ammonia-lyase activity"/>
    <property type="evidence" value="ECO:0007669"/>
    <property type="project" value="UniProtKB-EC"/>
</dbReference>
<dbReference type="PANTHER" id="PTHR48078">
    <property type="entry name" value="THREONINE DEHYDRATASE, MITOCHONDRIAL-RELATED"/>
    <property type="match status" value="1"/>
</dbReference>
<evidence type="ECO:0000256" key="8">
    <source>
        <dbReference type="ARBA" id="ARBA00022898"/>
    </source>
</evidence>
<protein>
    <recommendedName>
        <fullName evidence="5">L-serine ammonia-lyase</fullName>
        <ecNumber evidence="5">4.3.1.17</ecNumber>
    </recommendedName>
</protein>
<dbReference type="Proteomes" id="UP000006174">
    <property type="component" value="Unassembled WGS sequence"/>
</dbReference>
<proteinExistence type="inferred from homology"/>
<evidence type="ECO:0000256" key="1">
    <source>
        <dbReference type="ARBA" id="ARBA00001933"/>
    </source>
</evidence>
<keyword evidence="14" id="KW-1185">Reference proteome</keyword>
<evidence type="ECO:0000259" key="12">
    <source>
        <dbReference type="Pfam" id="PF00291"/>
    </source>
</evidence>
<comment type="pathway">
    <text evidence="3">Carbohydrate biosynthesis; gluconeogenesis.</text>
</comment>
<dbReference type="OMA" id="DCDQPSG"/>
<reference evidence="13 14" key="1">
    <citation type="journal article" date="2012" name="Plant Cell">
        <title>Genome comparison of barley and maize smut fungi reveals targeted loss of RNA silencing components and species-specific presence of transposable elements.</title>
        <authorList>
            <person name="Laurie J.D."/>
            <person name="Ali S."/>
            <person name="Linning R."/>
            <person name="Mannhaupt G."/>
            <person name="Wong P."/>
            <person name="Gueldener U."/>
            <person name="Muensterkoetter M."/>
            <person name="Moore R."/>
            <person name="Kahmann R."/>
            <person name="Bakkeren G."/>
            <person name="Schirawski J."/>
        </authorList>
    </citation>
    <scope>NUCLEOTIDE SEQUENCE [LARGE SCALE GENOMIC DNA]</scope>
    <source>
        <strain evidence="14">Uh4875-4</strain>
    </source>
</reference>
<dbReference type="GO" id="GO:0009097">
    <property type="term" value="P:isoleucine biosynthetic process"/>
    <property type="evidence" value="ECO:0007669"/>
    <property type="project" value="TreeGrafter"/>
</dbReference>
<dbReference type="InterPro" id="IPR050147">
    <property type="entry name" value="Ser/Thr_Dehydratase"/>
</dbReference>
<dbReference type="GO" id="GO:0006094">
    <property type="term" value="P:gluconeogenesis"/>
    <property type="evidence" value="ECO:0007669"/>
    <property type="project" value="UniProtKB-KW"/>
</dbReference>
<dbReference type="PANTHER" id="PTHR48078:SF2">
    <property type="entry name" value="CATABOLIC L-SERINE_THREONINE DEHYDRATASE"/>
    <property type="match status" value="1"/>
</dbReference>
<evidence type="ECO:0000256" key="2">
    <source>
        <dbReference type="ARBA" id="ARBA00004496"/>
    </source>
</evidence>
<dbReference type="FunFam" id="3.40.50.1100:FF:000040">
    <property type="entry name" value="L-serine dehydratase, putative"/>
    <property type="match status" value="1"/>
</dbReference>
<sequence length="402" mass="42027">MTISFEPGTVFPPTGDIPTASSPTTTPLHAKTALIHSSFLSSLTDHNIYLKLDCDQPSGSFKIRGIGKICQSAVAQYGTSNTRLVTSSGGNAGLAVAYAASRAGVQSTIFVPSSTEPDVVEKLRGMGAEVVVGGDSWDQADNGARGLAEKLKGKGGVYVHPFIGNELVEGHSGLVDEIYDQFAEQGWEGEVDAIICSTGGGGLLRGIIKGVNRQKGTKPTLVAVQNFGVNSFNLSLDASPSEPGAELPKDVVALERIASKCTSMGTKKCSLATVHDAIHYNSNAGAGGVTTLTVADELSASACWQFSESQDANGRMVELSCASALTPVFHPWILKQLVERSKGLKGKKERKLNIVVEVCGGSKVNKGLLEGYKRDAGKMENGDRIRVNGVDIAPSSANSASS</sequence>
<keyword evidence="7" id="KW-0963">Cytoplasm</keyword>
<dbReference type="OrthoDB" id="7773036at2759"/>
<evidence type="ECO:0000256" key="5">
    <source>
        <dbReference type="ARBA" id="ARBA00012093"/>
    </source>
</evidence>
<evidence type="ECO:0000313" key="14">
    <source>
        <dbReference type="Proteomes" id="UP000006174"/>
    </source>
</evidence>
<dbReference type="InterPro" id="IPR036052">
    <property type="entry name" value="TrpB-like_PALP_sf"/>
</dbReference>
<name>I2G2J3_USTHO</name>
<dbReference type="GO" id="GO:0030170">
    <property type="term" value="F:pyridoxal phosphate binding"/>
    <property type="evidence" value="ECO:0007669"/>
    <property type="project" value="InterPro"/>
</dbReference>
<evidence type="ECO:0000256" key="7">
    <source>
        <dbReference type="ARBA" id="ARBA00022490"/>
    </source>
</evidence>
<keyword evidence="9" id="KW-0456">Lyase</keyword>
<dbReference type="GO" id="GO:0005737">
    <property type="term" value="C:cytoplasm"/>
    <property type="evidence" value="ECO:0007669"/>
    <property type="project" value="UniProtKB-SubCell"/>
</dbReference>
<feature type="region of interest" description="Disordered" evidence="11">
    <location>
        <begin position="1"/>
        <end position="24"/>
    </location>
</feature>
<evidence type="ECO:0000256" key="11">
    <source>
        <dbReference type="SAM" id="MobiDB-lite"/>
    </source>
</evidence>
<evidence type="ECO:0000256" key="10">
    <source>
        <dbReference type="ARBA" id="ARBA00049406"/>
    </source>
</evidence>
<evidence type="ECO:0000313" key="13">
    <source>
        <dbReference type="EMBL" id="CCF53386.1"/>
    </source>
</evidence>
<comment type="cofactor">
    <cofactor evidence="1">
        <name>pyridoxal 5'-phosphate</name>
        <dbReference type="ChEBI" id="CHEBI:597326"/>
    </cofactor>
</comment>
<keyword evidence="6" id="KW-0312">Gluconeogenesis</keyword>
<dbReference type="HOGENOM" id="CLU_021152_3_1_1"/>
<dbReference type="PROSITE" id="PS00165">
    <property type="entry name" value="DEHYDRATASE_SER_THR"/>
    <property type="match status" value="1"/>
</dbReference>
<evidence type="ECO:0000256" key="4">
    <source>
        <dbReference type="ARBA" id="ARBA00010869"/>
    </source>
</evidence>